<dbReference type="AlphaFoldDB" id="A0A844Z9G0"/>
<sequence>MITMVVDKLRRNQEGVSVVEFAMIAPVLCMMMLGMFDMAYNMYANQMLHGAVQEAARDSTLEGATEASLDASVTNAVNDVVGGATMTFNRKAYASFSAVAQEEDYTDINNDGTCNDGEPFEDANRNGIWDSDQGEAGNGGARDAILYEVSIRYARAFPIAPFIGISPFHETTATTVLRNQPFDGAIDRTTTGNCV</sequence>
<gene>
    <name evidence="3" type="ORF">GRI35_09695</name>
</gene>
<keyword evidence="1" id="KW-1133">Transmembrane helix</keyword>
<reference evidence="3 4" key="1">
    <citation type="submission" date="2019-12" db="EMBL/GenBank/DDBJ databases">
        <title>Genomic-based taxomic classification of the family Erythrobacteraceae.</title>
        <authorList>
            <person name="Xu L."/>
        </authorList>
    </citation>
    <scope>NUCLEOTIDE SEQUENCE [LARGE SCALE GENOMIC DNA]</scope>
    <source>
        <strain evidence="3 4">KCTC 42006</strain>
    </source>
</reference>
<organism evidence="3 4">
    <name type="scientific">Pontixanthobacter aestiaquae</name>
    <dbReference type="NCBI Taxonomy" id="1509367"/>
    <lineage>
        <taxon>Bacteria</taxon>
        <taxon>Pseudomonadati</taxon>
        <taxon>Pseudomonadota</taxon>
        <taxon>Alphaproteobacteria</taxon>
        <taxon>Sphingomonadales</taxon>
        <taxon>Erythrobacteraceae</taxon>
        <taxon>Pontixanthobacter</taxon>
    </lineage>
</organism>
<feature type="transmembrane region" description="Helical" evidence="1">
    <location>
        <begin position="21"/>
        <end position="43"/>
    </location>
</feature>
<evidence type="ECO:0000313" key="4">
    <source>
        <dbReference type="Proteomes" id="UP000460290"/>
    </source>
</evidence>
<dbReference type="RefSeq" id="WP_160613970.1">
    <property type="nucleotide sequence ID" value="NZ_JAUFQM010000001.1"/>
</dbReference>
<comment type="caution">
    <text evidence="3">The sequence shown here is derived from an EMBL/GenBank/DDBJ whole genome shotgun (WGS) entry which is preliminary data.</text>
</comment>
<evidence type="ECO:0000256" key="1">
    <source>
        <dbReference type="SAM" id="Phobius"/>
    </source>
</evidence>
<accession>A0A844Z9G0</accession>
<dbReference type="InterPro" id="IPR012495">
    <property type="entry name" value="TadE-like_dom"/>
</dbReference>
<dbReference type="Proteomes" id="UP000460290">
    <property type="component" value="Unassembled WGS sequence"/>
</dbReference>
<protein>
    <submittedName>
        <fullName evidence="3">Pilus assembly protein</fullName>
    </submittedName>
</protein>
<name>A0A844Z9G0_9SPHN</name>
<keyword evidence="1" id="KW-0812">Transmembrane</keyword>
<feature type="domain" description="TadE-like" evidence="2">
    <location>
        <begin position="15"/>
        <end position="57"/>
    </location>
</feature>
<dbReference type="OrthoDB" id="7306064at2"/>
<dbReference type="EMBL" id="WTYZ01000001">
    <property type="protein sequence ID" value="MXO83633.1"/>
    <property type="molecule type" value="Genomic_DNA"/>
</dbReference>
<keyword evidence="4" id="KW-1185">Reference proteome</keyword>
<proteinExistence type="predicted"/>
<evidence type="ECO:0000259" key="2">
    <source>
        <dbReference type="Pfam" id="PF07811"/>
    </source>
</evidence>
<evidence type="ECO:0000313" key="3">
    <source>
        <dbReference type="EMBL" id="MXO83633.1"/>
    </source>
</evidence>
<dbReference type="Pfam" id="PF07811">
    <property type="entry name" value="TadE"/>
    <property type="match status" value="1"/>
</dbReference>
<keyword evidence="1" id="KW-0472">Membrane</keyword>